<evidence type="ECO:0000313" key="3">
    <source>
        <dbReference type="Proteomes" id="UP000030663"/>
    </source>
</evidence>
<name>X0BYU4_FUSOX</name>
<feature type="compositionally biased region" description="Gly residues" evidence="1">
    <location>
        <begin position="79"/>
        <end position="92"/>
    </location>
</feature>
<proteinExistence type="predicted"/>
<protein>
    <submittedName>
        <fullName evidence="2">Uncharacterized protein</fullName>
    </submittedName>
</protein>
<dbReference type="HOGENOM" id="CLU_2413360_0_0_1"/>
<sequence>MDALANFGCLKRNPTSQRHDLKSLKRKERMPRIGQALTAVKYTTALRQGCDMKQGSAALFGSPHNLKAEVSARRRPPTGGTGPGVQGPGERT</sequence>
<organism evidence="2 3">
    <name type="scientific">Fusarium oxysporum f. sp. raphani 54005</name>
    <dbReference type="NCBI Taxonomy" id="1089458"/>
    <lineage>
        <taxon>Eukaryota</taxon>
        <taxon>Fungi</taxon>
        <taxon>Dikarya</taxon>
        <taxon>Ascomycota</taxon>
        <taxon>Pezizomycotina</taxon>
        <taxon>Sordariomycetes</taxon>
        <taxon>Hypocreomycetidae</taxon>
        <taxon>Hypocreales</taxon>
        <taxon>Nectriaceae</taxon>
        <taxon>Fusarium</taxon>
        <taxon>Fusarium oxysporum species complex</taxon>
    </lineage>
</organism>
<feature type="region of interest" description="Disordered" evidence="1">
    <location>
        <begin position="1"/>
        <end position="25"/>
    </location>
</feature>
<accession>X0BYU4</accession>
<reference evidence="2 3" key="1">
    <citation type="submission" date="2011-11" db="EMBL/GenBank/DDBJ databases">
        <title>The Genome Sequence of Fusarium oxysporum PHW815.</title>
        <authorList>
            <consortium name="The Broad Institute Genome Sequencing Platform"/>
            <person name="Ma L.-J."/>
            <person name="Gale L.R."/>
            <person name="Schwartz D.C."/>
            <person name="Zhou S."/>
            <person name="Corby-Kistler H."/>
            <person name="Young S.K."/>
            <person name="Zeng Q."/>
            <person name="Gargeya S."/>
            <person name="Fitzgerald M."/>
            <person name="Haas B."/>
            <person name="Abouelleil A."/>
            <person name="Alvarado L."/>
            <person name="Arachchi H.M."/>
            <person name="Berlin A."/>
            <person name="Brown A."/>
            <person name="Chapman S.B."/>
            <person name="Chen Z."/>
            <person name="Dunbar C."/>
            <person name="Freedman E."/>
            <person name="Gearin G."/>
            <person name="Goldberg J."/>
            <person name="Griggs A."/>
            <person name="Gujja S."/>
            <person name="Heiman D."/>
            <person name="Howarth C."/>
            <person name="Larson L."/>
            <person name="Lui A."/>
            <person name="MacDonald P.J.P."/>
            <person name="Montmayeur A."/>
            <person name="Murphy C."/>
            <person name="Neiman D."/>
            <person name="Pearson M."/>
            <person name="Priest M."/>
            <person name="Roberts A."/>
            <person name="Saif S."/>
            <person name="Shea T."/>
            <person name="Shenoy N."/>
            <person name="Sisk P."/>
            <person name="Stolte C."/>
            <person name="Sykes S."/>
            <person name="Wortman J."/>
            <person name="Nusbaum C."/>
            <person name="Birren B."/>
        </authorList>
    </citation>
    <scope>NUCLEOTIDE SEQUENCE [LARGE SCALE GENOMIC DNA]</scope>
    <source>
        <strain evidence="2 3">54005</strain>
    </source>
</reference>
<gene>
    <name evidence="2" type="ORF">FOQG_19537</name>
</gene>
<feature type="region of interest" description="Disordered" evidence="1">
    <location>
        <begin position="69"/>
        <end position="92"/>
    </location>
</feature>
<dbReference type="AlphaFoldDB" id="X0BYU4"/>
<keyword evidence="3" id="KW-1185">Reference proteome</keyword>
<evidence type="ECO:0000313" key="2">
    <source>
        <dbReference type="EMBL" id="EXK75697.1"/>
    </source>
</evidence>
<evidence type="ECO:0000256" key="1">
    <source>
        <dbReference type="SAM" id="MobiDB-lite"/>
    </source>
</evidence>
<dbReference type="Proteomes" id="UP000030663">
    <property type="component" value="Unassembled WGS sequence"/>
</dbReference>
<dbReference type="EMBL" id="KI979909">
    <property type="protein sequence ID" value="EXK75697.1"/>
    <property type="molecule type" value="Genomic_DNA"/>
</dbReference>